<feature type="signal peptide" evidence="1">
    <location>
        <begin position="1"/>
        <end position="25"/>
    </location>
</feature>
<proteinExistence type="predicted"/>
<name>A0A9D6VC53_9BACT</name>
<evidence type="ECO:0000313" key="3">
    <source>
        <dbReference type="Proteomes" id="UP000807825"/>
    </source>
</evidence>
<reference evidence="2" key="1">
    <citation type="submission" date="2020-07" db="EMBL/GenBank/DDBJ databases">
        <title>Huge and variable diversity of episymbiotic CPR bacteria and DPANN archaea in groundwater ecosystems.</title>
        <authorList>
            <person name="He C.Y."/>
            <person name="Keren R."/>
            <person name="Whittaker M."/>
            <person name="Farag I.F."/>
            <person name="Doudna J."/>
            <person name="Cate J.H.D."/>
            <person name="Banfield J.F."/>
        </authorList>
    </citation>
    <scope>NUCLEOTIDE SEQUENCE</scope>
    <source>
        <strain evidence="2">NC_groundwater_1664_Pr3_B-0.1um_52_9</strain>
    </source>
</reference>
<evidence type="ECO:0008006" key="4">
    <source>
        <dbReference type="Google" id="ProtNLM"/>
    </source>
</evidence>
<sequence length="227" mass="25421">MKTLRIVAAILAVILSSGIMWTAQAGPPLQKCTIQPPETPATGPQRSPQPECGLELTCTDKPVLLGNSQGVCFRATCPGIWGLIHTRADQASFRRRFFRYRHYSFKGYWDLKDQGVVEAGAVPVRELFLVLPEDLIEFKVTDPDCYARIEMRKLGYIKTGNLCELQEWLAYNSYMEKARLNDNNQISDPVPYGSCLTSANWLDRARSATTGCFFSIGRTIGLPFVGY</sequence>
<dbReference type="AlphaFoldDB" id="A0A9D6VC53"/>
<accession>A0A9D6VC53</accession>
<gene>
    <name evidence="2" type="ORF">HY912_24645</name>
</gene>
<feature type="chain" id="PRO_5038963759" description="YARHG domain-containing protein" evidence="1">
    <location>
        <begin position="26"/>
        <end position="227"/>
    </location>
</feature>
<evidence type="ECO:0000256" key="1">
    <source>
        <dbReference type="SAM" id="SignalP"/>
    </source>
</evidence>
<keyword evidence="1" id="KW-0732">Signal</keyword>
<dbReference type="Proteomes" id="UP000807825">
    <property type="component" value="Unassembled WGS sequence"/>
</dbReference>
<organism evidence="2 3">
    <name type="scientific">Desulfomonile tiedjei</name>
    <dbReference type="NCBI Taxonomy" id="2358"/>
    <lineage>
        <taxon>Bacteria</taxon>
        <taxon>Pseudomonadati</taxon>
        <taxon>Thermodesulfobacteriota</taxon>
        <taxon>Desulfomonilia</taxon>
        <taxon>Desulfomonilales</taxon>
        <taxon>Desulfomonilaceae</taxon>
        <taxon>Desulfomonile</taxon>
    </lineage>
</organism>
<protein>
    <recommendedName>
        <fullName evidence="4">YARHG domain-containing protein</fullName>
    </recommendedName>
</protein>
<dbReference type="EMBL" id="JACRDE010000640">
    <property type="protein sequence ID" value="MBI5252697.1"/>
    <property type="molecule type" value="Genomic_DNA"/>
</dbReference>
<comment type="caution">
    <text evidence="2">The sequence shown here is derived from an EMBL/GenBank/DDBJ whole genome shotgun (WGS) entry which is preliminary data.</text>
</comment>
<evidence type="ECO:0000313" key="2">
    <source>
        <dbReference type="EMBL" id="MBI5252697.1"/>
    </source>
</evidence>